<evidence type="ECO:0000259" key="1">
    <source>
        <dbReference type="Pfam" id="PF04230"/>
    </source>
</evidence>
<sequence length="404" mass="45525">MKNFVITGIQMRNKGSQAMFLSLYYGLKSLFENCNVVGFANKYDQPEQYSFNLLPYDDYTRLVFKYRLNSVPLLAPLVTTLASVSRKTDKWNGQIAKMEKALQEADAILDASGYTLGSGWGKGGGRLLLQTIKIAKRYNKPIILMPQSFGPFDWGEEDDAEFLKEVKEELSYCTKIYAREIEGYKCLKSLGLDNVELSADMVIREKAFPKASDIHASYEEEVDYPSPGSIGFIINENVFRIGDPDAVLDLYARILNKLVDDGEKVCILNTSTADIHLVESVLDKVKNRDKVRIISGEYSSPELIDIIGRFKYVVASRYHSVVFAYRSGVPAIILGWASKYIDLAAHFQQQDNVFDIREPGVDRIIERIDQMGAKYAEESQNIKDCLENMQTTSVVQQAVSALEA</sequence>
<evidence type="ECO:0000313" key="3">
    <source>
        <dbReference type="Proteomes" id="UP000755104"/>
    </source>
</evidence>
<dbReference type="RefSeq" id="WP_221558995.1">
    <property type="nucleotide sequence ID" value="NZ_JAIGNO010000008.1"/>
</dbReference>
<comment type="caution">
    <text evidence="2">The sequence shown here is derived from an EMBL/GenBank/DDBJ whole genome shotgun (WGS) entry which is preliminary data.</text>
</comment>
<dbReference type="Proteomes" id="UP000755104">
    <property type="component" value="Unassembled WGS sequence"/>
</dbReference>
<accession>A0ABS7J7S5</accession>
<evidence type="ECO:0000313" key="2">
    <source>
        <dbReference type="EMBL" id="MBX7483365.1"/>
    </source>
</evidence>
<keyword evidence="2" id="KW-0808">Transferase</keyword>
<dbReference type="PANTHER" id="PTHR36836">
    <property type="entry name" value="COLANIC ACID BIOSYNTHESIS PROTEIN WCAK"/>
    <property type="match status" value="1"/>
</dbReference>
<protein>
    <submittedName>
        <fullName evidence="2">Polysaccharide pyruvyl transferase family protein</fullName>
    </submittedName>
</protein>
<reference evidence="2 3" key="1">
    <citation type="submission" date="2021-08" db="EMBL/GenBank/DDBJ databases">
        <title>Comparative Genomics Analysis of the Genus Qipengyuania Reveals Extensive Genetic Diversity and Metabolic Versatility, Including the Description of Fifteen Novel Species.</title>
        <authorList>
            <person name="Liu Y."/>
        </authorList>
    </citation>
    <scope>NUCLEOTIDE SEQUENCE [LARGE SCALE GENOMIC DNA]</scope>
    <source>
        <strain evidence="2 3">6D47A</strain>
    </source>
</reference>
<dbReference type="PANTHER" id="PTHR36836:SF1">
    <property type="entry name" value="COLANIC ACID BIOSYNTHESIS PROTEIN WCAK"/>
    <property type="match status" value="1"/>
</dbReference>
<organism evidence="2 3">
    <name type="scientific">Qipengyuania qiaonensis</name>
    <dbReference type="NCBI Taxonomy" id="2867240"/>
    <lineage>
        <taxon>Bacteria</taxon>
        <taxon>Pseudomonadati</taxon>
        <taxon>Pseudomonadota</taxon>
        <taxon>Alphaproteobacteria</taxon>
        <taxon>Sphingomonadales</taxon>
        <taxon>Erythrobacteraceae</taxon>
        <taxon>Qipengyuania</taxon>
    </lineage>
</organism>
<dbReference type="GO" id="GO:0016740">
    <property type="term" value="F:transferase activity"/>
    <property type="evidence" value="ECO:0007669"/>
    <property type="project" value="UniProtKB-KW"/>
</dbReference>
<keyword evidence="3" id="KW-1185">Reference proteome</keyword>
<feature type="domain" description="Polysaccharide pyruvyl transferase" evidence="1">
    <location>
        <begin position="13"/>
        <end position="337"/>
    </location>
</feature>
<dbReference type="InterPro" id="IPR007345">
    <property type="entry name" value="Polysacch_pyruvyl_Trfase"/>
</dbReference>
<dbReference type="EMBL" id="JAIGNO010000008">
    <property type="protein sequence ID" value="MBX7483365.1"/>
    <property type="molecule type" value="Genomic_DNA"/>
</dbReference>
<proteinExistence type="predicted"/>
<dbReference type="Pfam" id="PF04230">
    <property type="entry name" value="PS_pyruv_trans"/>
    <property type="match status" value="1"/>
</dbReference>
<gene>
    <name evidence="2" type="ORF">K3174_12560</name>
</gene>
<name>A0ABS7J7S5_9SPHN</name>